<dbReference type="InterPro" id="IPR015422">
    <property type="entry name" value="PyrdxlP-dep_Trfase_small"/>
</dbReference>
<accession>A0ABR2VLY3</accession>
<dbReference type="SUPFAM" id="SSF53383">
    <property type="entry name" value="PLP-dependent transferases"/>
    <property type="match status" value="1"/>
</dbReference>
<dbReference type="Gene3D" id="3.90.1150.10">
    <property type="entry name" value="Aspartate Aminotransferase, domain 1"/>
    <property type="match status" value="1"/>
</dbReference>
<evidence type="ECO:0000259" key="1">
    <source>
        <dbReference type="Pfam" id="PF00155"/>
    </source>
</evidence>
<evidence type="ECO:0000313" key="3">
    <source>
        <dbReference type="Proteomes" id="UP001479436"/>
    </source>
</evidence>
<keyword evidence="2" id="KW-0808">Transferase</keyword>
<name>A0ABR2VLY3_9FUNG</name>
<dbReference type="InterPro" id="IPR015421">
    <property type="entry name" value="PyrdxlP-dep_Trfase_major"/>
</dbReference>
<dbReference type="InterPro" id="IPR004839">
    <property type="entry name" value="Aminotransferase_I/II_large"/>
</dbReference>
<dbReference type="CDD" id="cd00609">
    <property type="entry name" value="AAT_like"/>
    <property type="match status" value="1"/>
</dbReference>
<sequence>MLSLDQENTLFDRPGNLDTNEDYVDFTIGAPGSDLLRNVTKLALEASQSALSAPDAYNLLQYGAAKGLGTFRKGLANWLEHEYHDTSIDPSRLTVTSGATQSFTNIVTLFTCPDTVFLIEDPTYFLALDLVREQRADSKILPVPTDESGIMTKNLEALLEKYTTKDKNIWPNRFSFMLYLVPTHNNPTGRSLSHERRIELVKLAAKYDMLVVCDDVYDILRYEDHANTPKRLVAYDYEFNKEASGFVISNGTFSKLFGPGIRLGWVEAKESLINTLSQSGLNNSGGSPNQLASGIMTDLLVSGKLSKFVDDLRTTYANRMHALMKVLKSQLPPTCEVLHPKGGYFVWIILPEHINTRDLLERCRKETHVNFSPGDRFSLAGNTNHCLRLCFAYNSEDNIVSGAERLCRFLTTYLSS</sequence>
<keyword evidence="2" id="KW-0032">Aminotransferase</keyword>
<evidence type="ECO:0000313" key="2">
    <source>
        <dbReference type="EMBL" id="KAK9670959.1"/>
    </source>
</evidence>
<dbReference type="EMBL" id="JASJQH010010325">
    <property type="protein sequence ID" value="KAK9670959.1"/>
    <property type="molecule type" value="Genomic_DNA"/>
</dbReference>
<dbReference type="PANTHER" id="PTHR42858:SF1">
    <property type="entry name" value="LD15494P"/>
    <property type="match status" value="1"/>
</dbReference>
<organism evidence="2 3">
    <name type="scientific">Basidiobolus ranarum</name>
    <dbReference type="NCBI Taxonomy" id="34480"/>
    <lineage>
        <taxon>Eukaryota</taxon>
        <taxon>Fungi</taxon>
        <taxon>Fungi incertae sedis</taxon>
        <taxon>Zoopagomycota</taxon>
        <taxon>Entomophthoromycotina</taxon>
        <taxon>Basidiobolomycetes</taxon>
        <taxon>Basidiobolales</taxon>
        <taxon>Basidiobolaceae</taxon>
        <taxon>Basidiobolus</taxon>
    </lineage>
</organism>
<dbReference type="GO" id="GO:0008483">
    <property type="term" value="F:transaminase activity"/>
    <property type="evidence" value="ECO:0007669"/>
    <property type="project" value="UniProtKB-KW"/>
</dbReference>
<feature type="domain" description="Aminotransferase class I/classII large" evidence="1">
    <location>
        <begin position="22"/>
        <end position="406"/>
    </location>
</feature>
<keyword evidence="3" id="KW-1185">Reference proteome</keyword>
<dbReference type="Proteomes" id="UP001479436">
    <property type="component" value="Unassembled WGS sequence"/>
</dbReference>
<reference evidence="2 3" key="1">
    <citation type="submission" date="2023-04" db="EMBL/GenBank/DDBJ databases">
        <title>Genome of Basidiobolus ranarum AG-B5.</title>
        <authorList>
            <person name="Stajich J.E."/>
            <person name="Carter-House D."/>
            <person name="Gryganskyi A."/>
        </authorList>
    </citation>
    <scope>NUCLEOTIDE SEQUENCE [LARGE SCALE GENOMIC DNA]</scope>
    <source>
        <strain evidence="2 3">AG-B5</strain>
    </source>
</reference>
<comment type="caution">
    <text evidence="2">The sequence shown here is derived from an EMBL/GenBank/DDBJ whole genome shotgun (WGS) entry which is preliminary data.</text>
</comment>
<gene>
    <name evidence="2" type="primary">YEY2</name>
    <name evidence="2" type="ORF">K7432_017190</name>
</gene>
<dbReference type="InterPro" id="IPR015424">
    <property type="entry name" value="PyrdxlP-dep_Trfase"/>
</dbReference>
<protein>
    <submittedName>
        <fullName evidence="2">Valine--pyruvate aminotransferase</fullName>
    </submittedName>
</protein>
<dbReference type="PANTHER" id="PTHR42858">
    <property type="entry name" value="AMINOTRANSFERASE"/>
    <property type="match status" value="1"/>
</dbReference>
<proteinExistence type="predicted"/>
<dbReference type="Pfam" id="PF00155">
    <property type="entry name" value="Aminotran_1_2"/>
    <property type="match status" value="1"/>
</dbReference>
<dbReference type="Gene3D" id="3.40.640.10">
    <property type="entry name" value="Type I PLP-dependent aspartate aminotransferase-like (Major domain)"/>
    <property type="match status" value="1"/>
</dbReference>